<dbReference type="AlphaFoldDB" id="A0A510V2A2"/>
<dbReference type="Pfam" id="PF07332">
    <property type="entry name" value="Phage_holin_3_6"/>
    <property type="match status" value="1"/>
</dbReference>
<sequence>MSEPLGAPPQQQSVGELLSDVTRDLSTLLRQEIELAKAETRQSAKQAAKGGSMFAGAAVAGHMVLLFLSIALWWALGDLMDSLAWSAVVVAVLWAIVAAVLAARGRAESKRVAGLPRTTDTVKKIPNALQGHEEKNT</sequence>
<dbReference type="InterPro" id="IPR009937">
    <property type="entry name" value="Phage_holin_3_6"/>
</dbReference>
<dbReference type="EMBL" id="BJUB01000004">
    <property type="protein sequence ID" value="GEK20916.1"/>
    <property type="molecule type" value="Genomic_DNA"/>
</dbReference>
<gene>
    <name evidence="2" type="ORF">CXY01_14360</name>
</gene>
<name>A0A510V2A2_9CELL</name>
<organism evidence="2 3">
    <name type="scientific">Cellulomonas xylanilytica</name>
    <dbReference type="NCBI Taxonomy" id="233583"/>
    <lineage>
        <taxon>Bacteria</taxon>
        <taxon>Bacillati</taxon>
        <taxon>Actinomycetota</taxon>
        <taxon>Actinomycetes</taxon>
        <taxon>Micrococcales</taxon>
        <taxon>Cellulomonadaceae</taxon>
        <taxon>Cellulomonas</taxon>
    </lineage>
</organism>
<dbReference type="OrthoDB" id="3216929at2"/>
<keyword evidence="1" id="KW-0812">Transmembrane</keyword>
<reference evidence="2 3" key="1">
    <citation type="submission" date="2019-07" db="EMBL/GenBank/DDBJ databases">
        <title>Whole genome shotgun sequence of Cellulomonas xylanilytica NBRC 101102.</title>
        <authorList>
            <person name="Hosoyama A."/>
            <person name="Uohara A."/>
            <person name="Ohji S."/>
            <person name="Ichikawa N."/>
        </authorList>
    </citation>
    <scope>NUCLEOTIDE SEQUENCE [LARGE SCALE GENOMIC DNA]</scope>
    <source>
        <strain evidence="2 3">NBRC 101102</strain>
    </source>
</reference>
<evidence type="ECO:0000313" key="3">
    <source>
        <dbReference type="Proteomes" id="UP000321118"/>
    </source>
</evidence>
<evidence type="ECO:0000256" key="1">
    <source>
        <dbReference type="SAM" id="Phobius"/>
    </source>
</evidence>
<proteinExistence type="predicted"/>
<dbReference type="RefSeq" id="WP_146926561.1">
    <property type="nucleotide sequence ID" value="NZ_BJUB01000004.1"/>
</dbReference>
<evidence type="ECO:0000313" key="2">
    <source>
        <dbReference type="EMBL" id="GEK20916.1"/>
    </source>
</evidence>
<dbReference type="Proteomes" id="UP000321118">
    <property type="component" value="Unassembled WGS sequence"/>
</dbReference>
<protein>
    <recommendedName>
        <fullName evidence="4">Transporter</fullName>
    </recommendedName>
</protein>
<evidence type="ECO:0008006" key="4">
    <source>
        <dbReference type="Google" id="ProtNLM"/>
    </source>
</evidence>
<keyword evidence="1" id="KW-1133">Transmembrane helix</keyword>
<keyword evidence="3" id="KW-1185">Reference proteome</keyword>
<accession>A0A510V2A2</accession>
<keyword evidence="1" id="KW-0472">Membrane</keyword>
<feature type="transmembrane region" description="Helical" evidence="1">
    <location>
        <begin position="82"/>
        <end position="103"/>
    </location>
</feature>
<comment type="caution">
    <text evidence="2">The sequence shown here is derived from an EMBL/GenBank/DDBJ whole genome shotgun (WGS) entry which is preliminary data.</text>
</comment>
<feature type="transmembrane region" description="Helical" evidence="1">
    <location>
        <begin position="53"/>
        <end position="76"/>
    </location>
</feature>